<reference evidence="8 9" key="1">
    <citation type="submission" date="2019-02" db="EMBL/GenBank/DDBJ databases">
        <title>Deep-cultivation of Planctomycetes and their phenomic and genomic characterization uncovers novel biology.</title>
        <authorList>
            <person name="Wiegand S."/>
            <person name="Jogler M."/>
            <person name="Boedeker C."/>
            <person name="Pinto D."/>
            <person name="Vollmers J."/>
            <person name="Rivas-Marin E."/>
            <person name="Kohn T."/>
            <person name="Peeters S.H."/>
            <person name="Heuer A."/>
            <person name="Rast P."/>
            <person name="Oberbeckmann S."/>
            <person name="Bunk B."/>
            <person name="Jeske O."/>
            <person name="Meyerdierks A."/>
            <person name="Storesund J.E."/>
            <person name="Kallscheuer N."/>
            <person name="Luecker S."/>
            <person name="Lage O.M."/>
            <person name="Pohl T."/>
            <person name="Merkel B.J."/>
            <person name="Hornburger P."/>
            <person name="Mueller R.-W."/>
            <person name="Bruemmer F."/>
            <person name="Labrenz M."/>
            <person name="Spormann A.M."/>
            <person name="Op Den Camp H."/>
            <person name="Overmann J."/>
            <person name="Amann R."/>
            <person name="Jetten M.S.M."/>
            <person name="Mascher T."/>
            <person name="Medema M.H."/>
            <person name="Devos D.P."/>
            <person name="Kaster A.-K."/>
            <person name="Ovreas L."/>
            <person name="Rohde M."/>
            <person name="Galperin M.Y."/>
            <person name="Jogler C."/>
        </authorList>
    </citation>
    <scope>NUCLEOTIDE SEQUENCE [LARGE SCALE GENOMIC DNA]</scope>
    <source>
        <strain evidence="8 9">CA85</strain>
    </source>
</reference>
<feature type="compositionally biased region" description="Acidic residues" evidence="7">
    <location>
        <begin position="420"/>
        <end position="443"/>
    </location>
</feature>
<evidence type="ECO:0000256" key="7">
    <source>
        <dbReference type="SAM" id="MobiDB-lite"/>
    </source>
</evidence>
<dbReference type="Gene3D" id="3.90.1150.10">
    <property type="entry name" value="Aspartate Aminotransferase, domain 1"/>
    <property type="match status" value="1"/>
</dbReference>
<dbReference type="InterPro" id="IPR004637">
    <property type="entry name" value="Dat"/>
</dbReference>
<dbReference type="PANTHER" id="PTHR43552">
    <property type="entry name" value="DIAMINOBUTYRATE--2-OXOGLUTARATE AMINOTRANSFERASE"/>
    <property type="match status" value="1"/>
</dbReference>
<dbReference type="OrthoDB" id="9816013at2"/>
<evidence type="ECO:0000256" key="5">
    <source>
        <dbReference type="ARBA" id="ARBA00022898"/>
    </source>
</evidence>
<keyword evidence="9" id="KW-1185">Reference proteome</keyword>
<organism evidence="8 9">
    <name type="scientific">Allorhodopirellula solitaria</name>
    <dbReference type="NCBI Taxonomy" id="2527987"/>
    <lineage>
        <taxon>Bacteria</taxon>
        <taxon>Pseudomonadati</taxon>
        <taxon>Planctomycetota</taxon>
        <taxon>Planctomycetia</taxon>
        <taxon>Pirellulales</taxon>
        <taxon>Pirellulaceae</taxon>
        <taxon>Allorhodopirellula</taxon>
    </lineage>
</organism>
<evidence type="ECO:0000256" key="4">
    <source>
        <dbReference type="ARBA" id="ARBA00022679"/>
    </source>
</evidence>
<proteinExistence type="inferred from homology"/>
<dbReference type="RefSeq" id="WP_146393606.1">
    <property type="nucleotide sequence ID" value="NZ_SJPK01000022.1"/>
</dbReference>
<evidence type="ECO:0000256" key="1">
    <source>
        <dbReference type="ARBA" id="ARBA00001933"/>
    </source>
</evidence>
<evidence type="ECO:0000256" key="2">
    <source>
        <dbReference type="ARBA" id="ARBA00008954"/>
    </source>
</evidence>
<protein>
    <submittedName>
        <fullName evidence="8">Acetylornithine aminotransferase</fullName>
        <ecNumber evidence="8">2.6.1.11</ecNumber>
    </submittedName>
</protein>
<dbReference type="InterPro" id="IPR015422">
    <property type="entry name" value="PyrdxlP-dep_Trfase_small"/>
</dbReference>
<evidence type="ECO:0000256" key="3">
    <source>
        <dbReference type="ARBA" id="ARBA00022576"/>
    </source>
</evidence>
<dbReference type="AlphaFoldDB" id="A0A5C5WYP0"/>
<keyword evidence="5 6" id="KW-0663">Pyridoxal phosphate</keyword>
<feature type="compositionally biased region" description="Polar residues" evidence="7">
    <location>
        <begin position="456"/>
        <end position="465"/>
    </location>
</feature>
<dbReference type="SUPFAM" id="SSF53383">
    <property type="entry name" value="PLP-dependent transferases"/>
    <property type="match status" value="1"/>
</dbReference>
<gene>
    <name evidence="8" type="primary">argD_2</name>
    <name evidence="8" type="ORF">CA85_48100</name>
</gene>
<evidence type="ECO:0000256" key="6">
    <source>
        <dbReference type="RuleBase" id="RU003560"/>
    </source>
</evidence>
<keyword evidence="4 8" id="KW-0808">Transferase</keyword>
<dbReference type="InterPro" id="IPR015421">
    <property type="entry name" value="PyrdxlP-dep_Trfase_major"/>
</dbReference>
<dbReference type="EMBL" id="SJPK01000022">
    <property type="protein sequence ID" value="TWT55710.1"/>
    <property type="molecule type" value="Genomic_DNA"/>
</dbReference>
<comment type="caution">
    <text evidence="8">The sequence shown here is derived from an EMBL/GenBank/DDBJ whole genome shotgun (WGS) entry which is preliminary data.</text>
</comment>
<dbReference type="Proteomes" id="UP000318053">
    <property type="component" value="Unassembled WGS sequence"/>
</dbReference>
<dbReference type="InterPro" id="IPR015424">
    <property type="entry name" value="PyrdxlP-dep_Trfase"/>
</dbReference>
<dbReference type="PANTHER" id="PTHR43552:SF1">
    <property type="entry name" value="DIAMINOBUTYRATE--2-OXOGLUTARATE AMINOTRANSFERASE"/>
    <property type="match status" value="1"/>
</dbReference>
<evidence type="ECO:0000313" key="9">
    <source>
        <dbReference type="Proteomes" id="UP000318053"/>
    </source>
</evidence>
<dbReference type="Gene3D" id="3.40.640.10">
    <property type="entry name" value="Type I PLP-dependent aspartate aminotransferase-like (Major domain)"/>
    <property type="match status" value="1"/>
</dbReference>
<comment type="similarity">
    <text evidence="2 6">Belongs to the class-III pyridoxal-phosphate-dependent aminotransferase family.</text>
</comment>
<keyword evidence="3 8" id="KW-0032">Aminotransferase</keyword>
<name>A0A5C5WYP0_9BACT</name>
<dbReference type="GO" id="GO:0003992">
    <property type="term" value="F:N2-acetyl-L-ornithine:2-oxoglutarate 5-aminotransferase activity"/>
    <property type="evidence" value="ECO:0007669"/>
    <property type="project" value="UniProtKB-EC"/>
</dbReference>
<dbReference type="EC" id="2.6.1.11" evidence="8"/>
<dbReference type="GO" id="GO:0030170">
    <property type="term" value="F:pyridoxal phosphate binding"/>
    <property type="evidence" value="ECO:0007669"/>
    <property type="project" value="InterPro"/>
</dbReference>
<evidence type="ECO:0000313" key="8">
    <source>
        <dbReference type="EMBL" id="TWT55710.1"/>
    </source>
</evidence>
<comment type="cofactor">
    <cofactor evidence="1">
        <name>pyridoxal 5'-phosphate</name>
        <dbReference type="ChEBI" id="CHEBI:597326"/>
    </cofactor>
</comment>
<accession>A0A5C5WYP0</accession>
<feature type="region of interest" description="Disordered" evidence="7">
    <location>
        <begin position="377"/>
        <end position="465"/>
    </location>
</feature>
<dbReference type="InterPro" id="IPR005814">
    <property type="entry name" value="Aminotrans_3"/>
</dbReference>
<dbReference type="Pfam" id="PF00202">
    <property type="entry name" value="Aminotran_3"/>
    <property type="match status" value="1"/>
</dbReference>
<sequence length="465" mass="48936">MSEIQDSLPWIDALAGTISATGADCPYLATASSQWTQRQWQAAEGDATDATAANIAEHLRALTELDEDSIASCLVSASQEELLQWALVLCRLQHQAVHGSSSATDASTAFSSRCLAAVGSDHGDGILGQMASGRADGRSAQWPLVPGFTHAALESLAERIDDSIAMVLVSPIDVHDMMKPVTQDQLLGIAAACQRAGACLVIDHRHIPPQGGGGFWLHDAIASITADAVIMSAGLMGGTPGGLLTLNASLAKHVPSLLPSDSELPRHTWAAALVSETLQQWIDQSWREVQTDELATELAGRLANHQCVRDLHLTGRTIGIELDIPAAQWVNSAADHQLGVATAGEFAVAMQPPLVISSAEIATLCDRVDDVFESIAREESDSEGPATAPDEPAAASDVSATEPNDRGLEDASAEPLLAIAEEDSSEEGETDTLIDEQPADQLDESSTPSNHRDTPATPTDPENQP</sequence>